<gene>
    <name evidence="4" type="ORF">LNTAR_18640</name>
</gene>
<name>A6DNN4_9BACT</name>
<evidence type="ECO:0000256" key="1">
    <source>
        <dbReference type="ARBA" id="ARBA00006499"/>
    </source>
</evidence>
<keyword evidence="5" id="KW-1185">Reference proteome</keyword>
<feature type="domain" description="Phospholipase/carboxylesterase/thioesterase" evidence="3">
    <location>
        <begin position="10"/>
        <end position="213"/>
    </location>
</feature>
<dbReference type="PANTHER" id="PTHR10655">
    <property type="entry name" value="LYSOPHOSPHOLIPASE-RELATED"/>
    <property type="match status" value="1"/>
</dbReference>
<dbReference type="GO" id="GO:0016787">
    <property type="term" value="F:hydrolase activity"/>
    <property type="evidence" value="ECO:0007669"/>
    <property type="project" value="UniProtKB-KW"/>
</dbReference>
<evidence type="ECO:0000313" key="4">
    <source>
        <dbReference type="EMBL" id="EDM26693.1"/>
    </source>
</evidence>
<dbReference type="Pfam" id="PF02230">
    <property type="entry name" value="Abhydrolase_2"/>
    <property type="match status" value="1"/>
</dbReference>
<reference evidence="4 5" key="1">
    <citation type="journal article" date="2010" name="J. Bacteriol.">
        <title>Genome sequence of Lentisphaera araneosa HTCC2155T, the type species of the order Lentisphaerales in the phylum Lentisphaerae.</title>
        <authorList>
            <person name="Thrash J.C."/>
            <person name="Cho J.C."/>
            <person name="Vergin K.L."/>
            <person name="Morris R.M."/>
            <person name="Giovannoni S.J."/>
        </authorList>
    </citation>
    <scope>NUCLEOTIDE SEQUENCE [LARGE SCALE GENOMIC DNA]</scope>
    <source>
        <strain evidence="4 5">HTCC2155</strain>
    </source>
</reference>
<dbReference type="Gene3D" id="3.40.50.1820">
    <property type="entry name" value="alpha/beta hydrolase"/>
    <property type="match status" value="1"/>
</dbReference>
<dbReference type="STRING" id="313628.LNTAR_18640"/>
<protein>
    <submittedName>
        <fullName evidence="4">Phospholipase/carboxylesterase family protein</fullName>
    </submittedName>
</protein>
<dbReference type="SUPFAM" id="SSF53474">
    <property type="entry name" value="alpha/beta-Hydrolases"/>
    <property type="match status" value="1"/>
</dbReference>
<accession>A6DNN4</accession>
<dbReference type="EMBL" id="ABCK01000014">
    <property type="protein sequence ID" value="EDM26693.1"/>
    <property type="molecule type" value="Genomic_DNA"/>
</dbReference>
<dbReference type="AlphaFoldDB" id="A6DNN4"/>
<keyword evidence="2" id="KW-0378">Hydrolase</keyword>
<dbReference type="OrthoDB" id="9795555at2"/>
<sequence length="216" mass="24283">MFEITEWQRSGDKATRALVIMMHGYGADMHDLVPLSSAFGPGVVTYSLNAPGLLPSPEGTIMGRSWFNLISSPFGMEYDLEDVEDSAQAVKTFLEKIIPQENAPKVYLLGFSQGACLVHYLLLREAQMIDGGMALSGRFVDEVFEGDFNWSEIQDKKLFMSHGESDYVISYESGEKIREFYIGNEKSFDFVDFPGGHDIPVKVFKAMKNWFNKVCS</sequence>
<dbReference type="eggNOG" id="COG0400">
    <property type="taxonomic scope" value="Bacteria"/>
</dbReference>
<dbReference type="Proteomes" id="UP000004947">
    <property type="component" value="Unassembled WGS sequence"/>
</dbReference>
<dbReference type="InterPro" id="IPR050565">
    <property type="entry name" value="LYPA1-2/EST-like"/>
</dbReference>
<comment type="caution">
    <text evidence="4">The sequence shown here is derived from an EMBL/GenBank/DDBJ whole genome shotgun (WGS) entry which is preliminary data.</text>
</comment>
<evidence type="ECO:0000259" key="3">
    <source>
        <dbReference type="Pfam" id="PF02230"/>
    </source>
</evidence>
<evidence type="ECO:0000256" key="2">
    <source>
        <dbReference type="ARBA" id="ARBA00022801"/>
    </source>
</evidence>
<dbReference type="InterPro" id="IPR003140">
    <property type="entry name" value="PLipase/COase/thioEstase"/>
</dbReference>
<comment type="similarity">
    <text evidence="1">Belongs to the AB hydrolase superfamily. AB hydrolase 2 family.</text>
</comment>
<organism evidence="4 5">
    <name type="scientific">Lentisphaera araneosa HTCC2155</name>
    <dbReference type="NCBI Taxonomy" id="313628"/>
    <lineage>
        <taxon>Bacteria</taxon>
        <taxon>Pseudomonadati</taxon>
        <taxon>Lentisphaerota</taxon>
        <taxon>Lentisphaeria</taxon>
        <taxon>Lentisphaerales</taxon>
        <taxon>Lentisphaeraceae</taxon>
        <taxon>Lentisphaera</taxon>
    </lineage>
</organism>
<dbReference type="InterPro" id="IPR029058">
    <property type="entry name" value="AB_hydrolase_fold"/>
</dbReference>
<proteinExistence type="inferred from homology"/>
<evidence type="ECO:0000313" key="5">
    <source>
        <dbReference type="Proteomes" id="UP000004947"/>
    </source>
</evidence>
<dbReference type="RefSeq" id="WP_007279472.1">
    <property type="nucleotide sequence ID" value="NZ_ABCK01000014.1"/>
</dbReference>
<dbReference type="PANTHER" id="PTHR10655:SF17">
    <property type="entry name" value="LYSOPHOSPHOLIPASE-LIKE PROTEIN 1"/>
    <property type="match status" value="1"/>
</dbReference>